<accession>A0A8C0HBS3</accession>
<feature type="compositionally biased region" description="Low complexity" evidence="1">
    <location>
        <begin position="228"/>
        <end position="270"/>
    </location>
</feature>
<name>A0A8C0HBS3_CHEAB</name>
<dbReference type="AlphaFoldDB" id="A0A8C0HBS3"/>
<reference evidence="2" key="2">
    <citation type="submission" date="2025-09" db="UniProtKB">
        <authorList>
            <consortium name="Ensembl"/>
        </authorList>
    </citation>
    <scope>IDENTIFICATION</scope>
</reference>
<organism evidence="2 3">
    <name type="scientific">Chelonoidis abingdonii</name>
    <name type="common">Abingdon island giant tortoise</name>
    <name type="synonym">Testudo abingdonii</name>
    <dbReference type="NCBI Taxonomy" id="106734"/>
    <lineage>
        <taxon>Eukaryota</taxon>
        <taxon>Metazoa</taxon>
        <taxon>Chordata</taxon>
        <taxon>Craniata</taxon>
        <taxon>Vertebrata</taxon>
        <taxon>Euteleostomi</taxon>
        <taxon>Archelosauria</taxon>
        <taxon>Testudinata</taxon>
        <taxon>Testudines</taxon>
        <taxon>Cryptodira</taxon>
        <taxon>Durocryptodira</taxon>
        <taxon>Testudinoidea</taxon>
        <taxon>Testudinidae</taxon>
        <taxon>Chelonoidis</taxon>
    </lineage>
</organism>
<evidence type="ECO:0000256" key="1">
    <source>
        <dbReference type="SAM" id="MobiDB-lite"/>
    </source>
</evidence>
<dbReference type="Proteomes" id="UP000694404">
    <property type="component" value="Unplaced"/>
</dbReference>
<dbReference type="Ensembl" id="ENSCABT00000021589.1">
    <property type="protein sequence ID" value="ENSCABP00000019704.1"/>
    <property type="gene ID" value="ENSCABG00000014549.1"/>
</dbReference>
<feature type="compositionally biased region" description="Polar residues" evidence="1">
    <location>
        <begin position="134"/>
        <end position="215"/>
    </location>
</feature>
<evidence type="ECO:0000313" key="2">
    <source>
        <dbReference type="Ensembl" id="ENSCABP00000019704.1"/>
    </source>
</evidence>
<sequence>ITRLVHRCATAPLRQPGGGMGATTQGTPRHRASAALWMPPSWPRAVLGQAWGRAGQEAGQGDSQVGSVLASVGESAPMQHPIGIIAAGAHHRVAPRQGLACARGSHRAWAGEAARLPLCARSPARSQPGACSPARSQAQPGARSPATSQPGARSPATSQPGARSPATSQAQPGACSPATSQPGTRSPARSQAQPGACSPATSQPGARSPATSQAQPGARSTVRSQPGARSPARSQPRARSPARSQAQPGAHSAVRSQRGARGAARAQPAAHLPLNEERAPGSRAGTEFIQTQPVKDFHSLKCFRGKITMKHPISCGHPGAHFLPALSRAWTQVCGNISTIPAWRFLLCSASLPAGMAAAEHQSCVTSGARQESPLGGAISSSALYTSVWQDSIFIRKYR</sequence>
<evidence type="ECO:0000313" key="3">
    <source>
        <dbReference type="Proteomes" id="UP000694404"/>
    </source>
</evidence>
<protein>
    <submittedName>
        <fullName evidence="2">Uncharacterized protein</fullName>
    </submittedName>
</protein>
<keyword evidence="3" id="KW-1185">Reference proteome</keyword>
<reference evidence="2" key="1">
    <citation type="submission" date="2025-08" db="UniProtKB">
        <authorList>
            <consortium name="Ensembl"/>
        </authorList>
    </citation>
    <scope>IDENTIFICATION</scope>
</reference>
<proteinExistence type="predicted"/>
<feature type="region of interest" description="Disordered" evidence="1">
    <location>
        <begin position="123"/>
        <end position="283"/>
    </location>
</feature>